<feature type="region of interest" description="Disordered" evidence="13">
    <location>
        <begin position="14"/>
        <end position="35"/>
    </location>
</feature>
<evidence type="ECO:0000256" key="9">
    <source>
        <dbReference type="ARBA" id="ARBA00022989"/>
    </source>
</evidence>
<evidence type="ECO:0000313" key="14">
    <source>
        <dbReference type="EMBL" id="AXF55119.1"/>
    </source>
</evidence>
<evidence type="ECO:0000256" key="4">
    <source>
        <dbReference type="ARBA" id="ARBA00022448"/>
    </source>
</evidence>
<keyword evidence="5 12" id="KW-1003">Cell membrane</keyword>
<dbReference type="InterPro" id="IPR006136">
    <property type="entry name" value="FlhB"/>
</dbReference>
<keyword evidence="7 12" id="KW-1005">Bacterial flagellum biogenesis</keyword>
<keyword evidence="8 12" id="KW-0653">Protein transport</keyword>
<reference evidence="14 15" key="1">
    <citation type="journal article" date="2018" name="J. Microbiol.">
        <title>Salicibibacter kimchii gen. nov., sp. nov., a moderately halophilic and alkalitolerant bacterium in the family Bacillaceae, isolated from kimchi.</title>
        <authorList>
            <person name="Jang J.Y."/>
            <person name="Oh Y.J."/>
            <person name="Lim S.K."/>
            <person name="Park H.K."/>
            <person name="Lee C."/>
            <person name="Kim J.Y."/>
            <person name="Lee M.A."/>
            <person name="Choi H.J."/>
        </authorList>
    </citation>
    <scope>NUCLEOTIDE SEQUENCE [LARGE SCALE GENOMIC DNA]</scope>
    <source>
        <strain evidence="14 15">NKC1-1</strain>
    </source>
</reference>
<evidence type="ECO:0000256" key="2">
    <source>
        <dbReference type="ARBA" id="ARBA00010690"/>
    </source>
</evidence>
<organism evidence="14 15">
    <name type="scientific">Salicibibacter kimchii</name>
    <dbReference type="NCBI Taxonomy" id="2099786"/>
    <lineage>
        <taxon>Bacteria</taxon>
        <taxon>Bacillati</taxon>
        <taxon>Bacillota</taxon>
        <taxon>Bacilli</taxon>
        <taxon>Bacillales</taxon>
        <taxon>Bacillaceae</taxon>
        <taxon>Salicibibacter</taxon>
    </lineage>
</organism>
<evidence type="ECO:0000256" key="5">
    <source>
        <dbReference type="ARBA" id="ARBA00022475"/>
    </source>
</evidence>
<dbReference type="NCBIfam" id="TIGR00328">
    <property type="entry name" value="flhB"/>
    <property type="match status" value="1"/>
</dbReference>
<dbReference type="GO" id="GO:0005886">
    <property type="term" value="C:plasma membrane"/>
    <property type="evidence" value="ECO:0007669"/>
    <property type="project" value="UniProtKB-SubCell"/>
</dbReference>
<evidence type="ECO:0000256" key="3">
    <source>
        <dbReference type="ARBA" id="ARBA00021622"/>
    </source>
</evidence>
<keyword evidence="4 12" id="KW-0813">Transport</keyword>
<dbReference type="PRINTS" id="PR00950">
    <property type="entry name" value="TYPE3IMSPROT"/>
</dbReference>
<evidence type="ECO:0000256" key="10">
    <source>
        <dbReference type="ARBA" id="ARBA00023136"/>
    </source>
</evidence>
<comment type="similarity">
    <text evidence="2 12">Belongs to the type III secretion exporter family.</text>
</comment>
<keyword evidence="9 12" id="KW-1133">Transmembrane helix</keyword>
<keyword evidence="14" id="KW-0966">Cell projection</keyword>
<dbReference type="GO" id="GO:0044780">
    <property type="term" value="P:bacterial-type flagellum assembly"/>
    <property type="evidence" value="ECO:0007669"/>
    <property type="project" value="InterPro"/>
</dbReference>
<feature type="transmembrane region" description="Helical" evidence="12">
    <location>
        <begin position="98"/>
        <end position="126"/>
    </location>
</feature>
<keyword evidence="10 12" id="KW-0472">Membrane</keyword>
<feature type="transmembrane region" description="Helical" evidence="12">
    <location>
        <begin position="197"/>
        <end position="220"/>
    </location>
</feature>
<proteinExistence type="inferred from homology"/>
<feature type="compositionally biased region" description="Basic and acidic residues" evidence="13">
    <location>
        <begin position="15"/>
        <end position="32"/>
    </location>
</feature>
<evidence type="ECO:0000256" key="8">
    <source>
        <dbReference type="ARBA" id="ARBA00022927"/>
    </source>
</evidence>
<dbReference type="Gene3D" id="6.10.250.2080">
    <property type="match status" value="1"/>
</dbReference>
<evidence type="ECO:0000256" key="6">
    <source>
        <dbReference type="ARBA" id="ARBA00022692"/>
    </source>
</evidence>
<evidence type="ECO:0000256" key="1">
    <source>
        <dbReference type="ARBA" id="ARBA00004651"/>
    </source>
</evidence>
<dbReference type="PANTHER" id="PTHR30531:SF12">
    <property type="entry name" value="FLAGELLAR BIOSYNTHETIC PROTEIN FLHB"/>
    <property type="match status" value="1"/>
</dbReference>
<evidence type="ECO:0000256" key="12">
    <source>
        <dbReference type="RuleBase" id="RU364091"/>
    </source>
</evidence>
<dbReference type="AlphaFoldDB" id="A0A345BVY8"/>
<evidence type="ECO:0000256" key="11">
    <source>
        <dbReference type="ARBA" id="ARBA00023225"/>
    </source>
</evidence>
<dbReference type="OrthoDB" id="9775106at2"/>
<keyword evidence="14" id="KW-0282">Flagellum</keyword>
<feature type="transmembrane region" description="Helical" evidence="12">
    <location>
        <begin position="158"/>
        <end position="177"/>
    </location>
</feature>
<accession>A0A345BVY8</accession>
<evidence type="ECO:0000256" key="7">
    <source>
        <dbReference type="ARBA" id="ARBA00022795"/>
    </source>
</evidence>
<dbReference type="Gene3D" id="3.40.1690.10">
    <property type="entry name" value="secretion proteins EscU"/>
    <property type="match status" value="1"/>
</dbReference>
<evidence type="ECO:0000313" key="15">
    <source>
        <dbReference type="Proteomes" id="UP000252100"/>
    </source>
</evidence>
<keyword evidence="14" id="KW-0969">Cilium</keyword>
<dbReference type="InterPro" id="IPR006135">
    <property type="entry name" value="T3SS_substrate_exporter"/>
</dbReference>
<evidence type="ECO:0000256" key="13">
    <source>
        <dbReference type="SAM" id="MobiDB-lite"/>
    </source>
</evidence>
<name>A0A345BVY8_9BACI</name>
<dbReference type="GO" id="GO:0009306">
    <property type="term" value="P:protein secretion"/>
    <property type="evidence" value="ECO:0007669"/>
    <property type="project" value="InterPro"/>
</dbReference>
<sequence length="363" mass="40644">MAMRMDLQYFAEAGGQEKTEKATPKKREDTRKKGQVAKSNDVNTAVILLSVFILLFAYAAVPGQFLHDIFTEMYINYMGMDFSIENVMALFLDLIFEVAIVLLPIFLAVLMAGVVASMLQVGVLFAPEAIKPKLSKINPLKGVKRIFSARAIVELVKAFLKIFLVGLLSFGIIWIYADELLQLALMDVVEGFQLVAWLTGVIGIACALLLLLLSVPDYVYQRYDHEKQIRMSKQEVKDEHKKMEGDPQIKAKRQQRAKEMATQRMMQEVPKADVVITNPTHFAVALQYDGEVMAAPTVIAKGADYTALRMRQVADLNEVPIVENKPLARSLHDGTDIGQEVPEDLFRAVAEVLAYVYRIGSEK</sequence>
<dbReference type="KEGG" id="rue:DT065_03185"/>
<comment type="function">
    <text evidence="12">Required for formation of the rod structure in the basal body of the flagellar apparatus. Together with FliI and FliH, may constitute the export apparatus of flagellin.</text>
</comment>
<dbReference type="InterPro" id="IPR029025">
    <property type="entry name" value="T3SS_substrate_exporter_C"/>
</dbReference>
<dbReference type="Pfam" id="PF01312">
    <property type="entry name" value="Bac_export_2"/>
    <property type="match status" value="1"/>
</dbReference>
<keyword evidence="6 12" id="KW-0812">Transmembrane</keyword>
<feature type="transmembrane region" description="Helical" evidence="12">
    <location>
        <begin position="42"/>
        <end position="61"/>
    </location>
</feature>
<dbReference type="Proteomes" id="UP000252100">
    <property type="component" value="Chromosome"/>
</dbReference>
<gene>
    <name evidence="12 14" type="primary">flhB</name>
    <name evidence="14" type="ORF">DT065_03185</name>
</gene>
<dbReference type="SUPFAM" id="SSF160544">
    <property type="entry name" value="EscU C-terminal domain-like"/>
    <property type="match status" value="1"/>
</dbReference>
<dbReference type="EMBL" id="CP031092">
    <property type="protein sequence ID" value="AXF55119.1"/>
    <property type="molecule type" value="Genomic_DNA"/>
</dbReference>
<dbReference type="PANTHER" id="PTHR30531">
    <property type="entry name" value="FLAGELLAR BIOSYNTHETIC PROTEIN FLHB"/>
    <property type="match status" value="1"/>
</dbReference>
<keyword evidence="15" id="KW-1185">Reference proteome</keyword>
<keyword evidence="11 12" id="KW-1006">Bacterial flagellum protein export</keyword>
<comment type="subcellular location">
    <subcellularLocation>
        <location evidence="1">Cell membrane</location>
        <topology evidence="1">Multi-pass membrane protein</topology>
    </subcellularLocation>
</comment>
<protein>
    <recommendedName>
        <fullName evidence="3 12">Flagellar biosynthetic protein FlhB</fullName>
    </recommendedName>
</protein>